<keyword evidence="2" id="KW-0812">Transmembrane</keyword>
<keyword evidence="2" id="KW-0472">Membrane</keyword>
<dbReference type="STRING" id="1051891.A0A0C3QKD7"/>
<dbReference type="AlphaFoldDB" id="A0A0C3QKD7"/>
<reference evidence="4" key="2">
    <citation type="submission" date="2015-01" db="EMBL/GenBank/DDBJ databases">
        <title>Evolutionary Origins and Diversification of the Mycorrhizal Mutualists.</title>
        <authorList>
            <consortium name="DOE Joint Genome Institute"/>
            <consortium name="Mycorrhizal Genomics Consortium"/>
            <person name="Kohler A."/>
            <person name="Kuo A."/>
            <person name="Nagy L.G."/>
            <person name="Floudas D."/>
            <person name="Copeland A."/>
            <person name="Barry K.W."/>
            <person name="Cichocki N."/>
            <person name="Veneault-Fourrey C."/>
            <person name="LaButti K."/>
            <person name="Lindquist E.A."/>
            <person name="Lipzen A."/>
            <person name="Lundell T."/>
            <person name="Morin E."/>
            <person name="Murat C."/>
            <person name="Riley R."/>
            <person name="Ohm R."/>
            <person name="Sun H."/>
            <person name="Tunlid A."/>
            <person name="Henrissat B."/>
            <person name="Grigoriev I.V."/>
            <person name="Hibbett D.S."/>
            <person name="Martin F."/>
        </authorList>
    </citation>
    <scope>NUCLEOTIDE SEQUENCE [LARGE SCALE GENOMIC DNA]</scope>
    <source>
        <strain evidence="4">MUT 4182</strain>
    </source>
</reference>
<dbReference type="OrthoDB" id="3357029at2759"/>
<accession>A0A0C3QKD7</accession>
<feature type="transmembrane region" description="Helical" evidence="2">
    <location>
        <begin position="646"/>
        <end position="669"/>
    </location>
</feature>
<name>A0A0C3QKD7_9AGAM</name>
<keyword evidence="2" id="KW-1133">Transmembrane helix</keyword>
<evidence type="ECO:0000313" key="4">
    <source>
        <dbReference type="Proteomes" id="UP000054248"/>
    </source>
</evidence>
<keyword evidence="4" id="KW-1185">Reference proteome</keyword>
<sequence length="768" mass="83854">MNSPQVSSIALDCTLRKHFPRDLPYKTRNLPPRSPDFPNQPSSSSLPSTIAMSSTKDVDNFVMRENPATSLDLPTFNQYYLSVSPLESRSPPATFSADRSSSPASDTRRPSNCLSYDSEISGRGLLDDTASSGLLRTSTSTRRLGLIGTVPTFFVLLISFGFPTLIVAWTLKHQDDDPESGGRGIAAAIRNGSFVLNEGKRSTRFDQHVSLRVLMFSALASHLISVTSALLMTVVAYRAAAQWLSSSETCTLSNPTPLQYGLLCRTLGSSNIMSFLKSLQYVLRGSSRRASLPPMFKEALRAATVIYIFTHTVGVVDIWLHGTTFSTAAMRPGPFTEPAAFGVDFNSTLCPNPHSKKAKLPCLCSRDGWAFNNTDVIRTGYSTSFNQSDSAFHVITLANERDTAIVIPGYNSNYREKTFIANTFAARAQCKSINNLCDRVPEGTGTYTGNCSNIGYPTIPYILPDDQGIADYVFGFVNGSMAGQAEGIPDFPKGKWLTPNPTSLVLQLRWSLHLNPDLVINQGESAVDLFPTPWVTLYATCELAYYNATVKYHPVSDSWELLNSTLSSPDLTSIIWAPLIYQHATTQITGSVIGIAMNSNSQEGVMAALNQNLGRNALSQVAGAFQPVPALEVYLMHPVVLGLYPAAPLLFLIGLLYLYSALTLSFFVASCTANYRSIVIPPEMTGKEKERERSALDLVQTYLTDPVPIVSESFPALDGKDPQRSVADDALDMVYDGGGSRERLRIGLLAGQARFGLWRRTGRESFAL</sequence>
<gene>
    <name evidence="3" type="ORF">M407DRAFT_22976</name>
</gene>
<proteinExistence type="predicted"/>
<feature type="region of interest" description="Disordered" evidence="1">
    <location>
        <begin position="86"/>
        <end position="113"/>
    </location>
</feature>
<evidence type="ECO:0000313" key="3">
    <source>
        <dbReference type="EMBL" id="KIO27801.1"/>
    </source>
</evidence>
<feature type="transmembrane region" description="Helical" evidence="2">
    <location>
        <begin position="213"/>
        <end position="237"/>
    </location>
</feature>
<feature type="region of interest" description="Disordered" evidence="1">
    <location>
        <begin position="22"/>
        <end position="50"/>
    </location>
</feature>
<reference evidence="3 4" key="1">
    <citation type="submission" date="2014-04" db="EMBL/GenBank/DDBJ databases">
        <authorList>
            <consortium name="DOE Joint Genome Institute"/>
            <person name="Kuo A."/>
            <person name="Girlanda M."/>
            <person name="Perotto S."/>
            <person name="Kohler A."/>
            <person name="Nagy L.G."/>
            <person name="Floudas D."/>
            <person name="Copeland A."/>
            <person name="Barry K.W."/>
            <person name="Cichocki N."/>
            <person name="Veneault-Fourrey C."/>
            <person name="LaButti K."/>
            <person name="Lindquist E.A."/>
            <person name="Lipzen A."/>
            <person name="Lundell T."/>
            <person name="Morin E."/>
            <person name="Murat C."/>
            <person name="Sun H."/>
            <person name="Tunlid A."/>
            <person name="Henrissat B."/>
            <person name="Grigoriev I.V."/>
            <person name="Hibbett D.S."/>
            <person name="Martin F."/>
            <person name="Nordberg H.P."/>
            <person name="Cantor M.N."/>
            <person name="Hua S.X."/>
        </authorList>
    </citation>
    <scope>NUCLEOTIDE SEQUENCE [LARGE SCALE GENOMIC DNA]</scope>
    <source>
        <strain evidence="3 4">MUT 4182</strain>
    </source>
</reference>
<organism evidence="3 4">
    <name type="scientific">Tulasnella calospora MUT 4182</name>
    <dbReference type="NCBI Taxonomy" id="1051891"/>
    <lineage>
        <taxon>Eukaryota</taxon>
        <taxon>Fungi</taxon>
        <taxon>Dikarya</taxon>
        <taxon>Basidiomycota</taxon>
        <taxon>Agaricomycotina</taxon>
        <taxon>Agaricomycetes</taxon>
        <taxon>Cantharellales</taxon>
        <taxon>Tulasnellaceae</taxon>
        <taxon>Tulasnella</taxon>
    </lineage>
</organism>
<feature type="compositionally biased region" description="Polar residues" evidence="1">
    <location>
        <begin position="37"/>
        <end position="50"/>
    </location>
</feature>
<evidence type="ECO:0000256" key="1">
    <source>
        <dbReference type="SAM" id="MobiDB-lite"/>
    </source>
</evidence>
<feature type="transmembrane region" description="Helical" evidence="2">
    <location>
        <begin position="144"/>
        <end position="171"/>
    </location>
</feature>
<evidence type="ECO:0000256" key="2">
    <source>
        <dbReference type="SAM" id="Phobius"/>
    </source>
</evidence>
<dbReference type="HOGENOM" id="CLU_014701_0_0_1"/>
<protein>
    <submittedName>
        <fullName evidence="3">Uncharacterized protein</fullName>
    </submittedName>
</protein>
<dbReference type="Proteomes" id="UP000054248">
    <property type="component" value="Unassembled WGS sequence"/>
</dbReference>
<dbReference type="EMBL" id="KN823003">
    <property type="protein sequence ID" value="KIO27801.1"/>
    <property type="molecule type" value="Genomic_DNA"/>
</dbReference>